<evidence type="ECO:0000259" key="13">
    <source>
        <dbReference type="PROSITE" id="PS51715"/>
    </source>
</evidence>
<dbReference type="OrthoDB" id="193467at2759"/>
<evidence type="ECO:0000256" key="4">
    <source>
        <dbReference type="ARBA" id="ARBA00022801"/>
    </source>
</evidence>
<comment type="caution">
    <text evidence="14">The sequence shown here is derived from an EMBL/GenBank/DDBJ whole genome shotgun (WGS) entry which is preliminary data.</text>
</comment>
<dbReference type="InterPro" id="IPR036543">
    <property type="entry name" value="Guanylate-bd_C_sf"/>
</dbReference>
<keyword evidence="6" id="KW-0460">Magnesium</keyword>
<dbReference type="CDD" id="cd01851">
    <property type="entry name" value="GBP"/>
    <property type="match status" value="1"/>
</dbReference>
<dbReference type="GO" id="GO:0005789">
    <property type="term" value="C:endoplasmic reticulum membrane"/>
    <property type="evidence" value="ECO:0007669"/>
    <property type="project" value="UniProtKB-SubCell"/>
</dbReference>
<dbReference type="SUPFAM" id="SSF48340">
    <property type="entry name" value="Interferon-induced guanylate-binding protein 1 (GBP1), C-terminal domain"/>
    <property type="match status" value="1"/>
</dbReference>
<dbReference type="Proteomes" id="UP000494256">
    <property type="component" value="Unassembled WGS sequence"/>
</dbReference>
<evidence type="ECO:0000256" key="9">
    <source>
        <dbReference type="ARBA" id="ARBA00023136"/>
    </source>
</evidence>
<dbReference type="AlphaFoldDB" id="A0A8S1ASU4"/>
<dbReference type="Gene3D" id="1.20.58.420">
    <property type="entry name" value="AHSP"/>
    <property type="match status" value="1"/>
</dbReference>
<sequence length="523" mass="58751">MSNNSVQIVAPSGEHTFILNEEVLKNLLTRDDVKDCGVVLVSVAGAYRKGKSFLLDFFLRYLDYTYNQGNGDGKWLGVAEQSLEGFSWEGGSDRHTTGIHLWSQPFKATLENGEKVVILLMDTQGTFDSESTVKDNATVFALSTMLSSVLIYNLSQNIEEDDLQHLELFMDYGCVAMDKIEGKPFQKLLFLVRDWSYPYDHKYGIQGGKELLEKRLQIKDGQHEELQKLRKYIRRCFEECTCFLMPHPGLKVATDPKFKGKLSDIQPEFLESLEELVPMVLAPENLVAKTINEQKVKARDLLNYFTSYIEIFNSEKLPEPTTILQATAEANNRSAMSEASDIYKTLMEEICGGSKPYIQPDMLDKENWKVMNKALHSFDSKKKMGGIEMSATFRNELVKELEEMYTQLAAHNEGKNVYRILGTPIVFLTIMILGYVLGAVASTFGIQILVAVGEGATIGAALMLAVWGYTRISGNLRDVGMQLDDVAAKIRNFVHHHAFGSPYHTASPLTATTATYMDNKKDS</sequence>
<dbReference type="GO" id="GO:0005525">
    <property type="term" value="F:GTP binding"/>
    <property type="evidence" value="ECO:0007669"/>
    <property type="project" value="UniProtKB-KW"/>
</dbReference>
<dbReference type="EMBL" id="CADEBD010000344">
    <property type="protein sequence ID" value="CAB3249546.1"/>
    <property type="molecule type" value="Genomic_DNA"/>
</dbReference>
<evidence type="ECO:0000256" key="6">
    <source>
        <dbReference type="ARBA" id="ARBA00022842"/>
    </source>
</evidence>
<keyword evidence="7 12" id="KW-1133">Transmembrane helix</keyword>
<dbReference type="GO" id="GO:0003924">
    <property type="term" value="F:GTPase activity"/>
    <property type="evidence" value="ECO:0007669"/>
    <property type="project" value="InterPro"/>
</dbReference>
<dbReference type="Pfam" id="PF02263">
    <property type="entry name" value="GBP"/>
    <property type="match status" value="1"/>
</dbReference>
<comment type="catalytic activity">
    <reaction evidence="10">
        <text>GTP + H2O = GDP + phosphate + H(+)</text>
        <dbReference type="Rhea" id="RHEA:19669"/>
        <dbReference type="ChEBI" id="CHEBI:15377"/>
        <dbReference type="ChEBI" id="CHEBI:15378"/>
        <dbReference type="ChEBI" id="CHEBI:37565"/>
        <dbReference type="ChEBI" id="CHEBI:43474"/>
        <dbReference type="ChEBI" id="CHEBI:58189"/>
    </reaction>
    <physiologicalReaction direction="left-to-right" evidence="10">
        <dbReference type="Rhea" id="RHEA:19670"/>
    </physiologicalReaction>
</comment>
<keyword evidence="8" id="KW-0342">GTP-binding</keyword>
<feature type="transmembrane region" description="Helical" evidence="12">
    <location>
        <begin position="417"/>
        <end position="438"/>
    </location>
</feature>
<keyword evidence="9 12" id="KW-0472">Membrane</keyword>
<evidence type="ECO:0000256" key="5">
    <source>
        <dbReference type="ARBA" id="ARBA00022824"/>
    </source>
</evidence>
<evidence type="ECO:0000256" key="8">
    <source>
        <dbReference type="ARBA" id="ARBA00023134"/>
    </source>
</evidence>
<dbReference type="PANTHER" id="PTHR10751">
    <property type="entry name" value="GUANYLATE BINDING PROTEIN"/>
    <property type="match status" value="1"/>
</dbReference>
<name>A0A8S1ASU4_ARCPL</name>
<evidence type="ECO:0000256" key="1">
    <source>
        <dbReference type="ARBA" id="ARBA00004477"/>
    </source>
</evidence>
<dbReference type="InterPro" id="IPR015894">
    <property type="entry name" value="Guanylate-bd_N"/>
</dbReference>
<keyword evidence="2 12" id="KW-0812">Transmembrane</keyword>
<dbReference type="PROSITE" id="PS51715">
    <property type="entry name" value="G_GB1_RHD3"/>
    <property type="match status" value="1"/>
</dbReference>
<evidence type="ECO:0000256" key="2">
    <source>
        <dbReference type="ARBA" id="ARBA00022692"/>
    </source>
</evidence>
<evidence type="ECO:0000256" key="12">
    <source>
        <dbReference type="SAM" id="Phobius"/>
    </source>
</evidence>
<evidence type="ECO:0000313" key="14">
    <source>
        <dbReference type="EMBL" id="CAB3249546.1"/>
    </source>
</evidence>
<evidence type="ECO:0000256" key="11">
    <source>
        <dbReference type="PROSITE-ProRule" id="PRU01052"/>
    </source>
</evidence>
<feature type="transmembrane region" description="Helical" evidence="12">
    <location>
        <begin position="444"/>
        <end position="467"/>
    </location>
</feature>
<evidence type="ECO:0000256" key="10">
    <source>
        <dbReference type="ARBA" id="ARBA00049117"/>
    </source>
</evidence>
<protein>
    <recommendedName>
        <fullName evidence="13">GB1/RHD3-type G domain-containing protein</fullName>
    </recommendedName>
</protein>
<evidence type="ECO:0000256" key="7">
    <source>
        <dbReference type="ARBA" id="ARBA00022989"/>
    </source>
</evidence>
<comment type="subcellular location">
    <subcellularLocation>
        <location evidence="1">Endoplasmic reticulum membrane</location>
        <topology evidence="1">Multi-pass membrane protein</topology>
    </subcellularLocation>
</comment>
<keyword evidence="3" id="KW-0547">Nucleotide-binding</keyword>
<gene>
    <name evidence="14" type="ORF">APLA_LOCUS12947</name>
</gene>
<evidence type="ECO:0000313" key="15">
    <source>
        <dbReference type="Proteomes" id="UP000494256"/>
    </source>
</evidence>
<accession>A0A8S1ASU4</accession>
<organism evidence="14 15">
    <name type="scientific">Arctia plantaginis</name>
    <name type="common">Wood tiger moth</name>
    <name type="synonym">Phalaena plantaginis</name>
    <dbReference type="NCBI Taxonomy" id="874455"/>
    <lineage>
        <taxon>Eukaryota</taxon>
        <taxon>Metazoa</taxon>
        <taxon>Ecdysozoa</taxon>
        <taxon>Arthropoda</taxon>
        <taxon>Hexapoda</taxon>
        <taxon>Insecta</taxon>
        <taxon>Pterygota</taxon>
        <taxon>Neoptera</taxon>
        <taxon>Endopterygota</taxon>
        <taxon>Lepidoptera</taxon>
        <taxon>Glossata</taxon>
        <taxon>Ditrysia</taxon>
        <taxon>Noctuoidea</taxon>
        <taxon>Erebidae</taxon>
        <taxon>Arctiinae</taxon>
        <taxon>Arctia</taxon>
    </lineage>
</organism>
<dbReference type="InterPro" id="IPR030386">
    <property type="entry name" value="G_GB1_RHD3_dom"/>
</dbReference>
<comment type="similarity">
    <text evidence="11">Belongs to the TRAFAC class dynamin-like GTPase superfamily. GB1/RHD3 GTPase family.</text>
</comment>
<dbReference type="Gene3D" id="3.40.50.300">
    <property type="entry name" value="P-loop containing nucleotide triphosphate hydrolases"/>
    <property type="match status" value="1"/>
</dbReference>
<proteinExistence type="inferred from homology"/>
<dbReference type="InterPro" id="IPR027417">
    <property type="entry name" value="P-loop_NTPase"/>
</dbReference>
<dbReference type="FunFam" id="1.20.58.420:FF:000001">
    <property type="entry name" value="Atlastin-1 isoform 1"/>
    <property type="match status" value="1"/>
</dbReference>
<dbReference type="SUPFAM" id="SSF52540">
    <property type="entry name" value="P-loop containing nucleoside triphosphate hydrolases"/>
    <property type="match status" value="1"/>
</dbReference>
<evidence type="ECO:0000256" key="3">
    <source>
        <dbReference type="ARBA" id="ARBA00022741"/>
    </source>
</evidence>
<feature type="domain" description="GB1/RHD3-type G" evidence="13">
    <location>
        <begin position="35"/>
        <end position="285"/>
    </location>
</feature>
<keyword evidence="4" id="KW-0378">Hydrolase</keyword>
<reference evidence="14 15" key="1">
    <citation type="submission" date="2020-04" db="EMBL/GenBank/DDBJ databases">
        <authorList>
            <person name="Wallbank WR R."/>
            <person name="Pardo Diaz C."/>
            <person name="Kozak K."/>
            <person name="Martin S."/>
            <person name="Jiggins C."/>
            <person name="Moest M."/>
            <person name="Warren A I."/>
            <person name="Byers J.R.P. K."/>
            <person name="Montejo-Kovacevich G."/>
            <person name="Yen C E."/>
        </authorList>
    </citation>
    <scope>NUCLEOTIDE SEQUENCE [LARGE SCALE GENOMIC DNA]</scope>
</reference>
<keyword evidence="5" id="KW-0256">Endoplasmic reticulum</keyword>